<sequence>MKFAHLAQRLFNVPLAIHPAKAEVIMASLAERLGVTHIAHAGPAEAGAWDDDDDYYNRQGDNPRAGYDLLGSAAVIPIRGTLVQRLGTLRPYSGMTGYDGIRQNFLMAMSDPKVEAIVLDIDSPGGEVSGCFDLVDAIYNARGEKPIWAILNESAYSAAYAIASAADQITVPRTGGTGSIGVIWMHMDWSKALAEGGFKVTFITHGECKADGHPEIPLSKEARERFQADIDAMGDLFVRTVARNRGLSEKVVRGTQARTYLGAEGISLGLADRVAAPDAAFLALLQQLAAN</sequence>
<comment type="caution">
    <text evidence="6">The sequence shown here is derived from an EMBL/GenBank/DDBJ whole genome shotgun (WGS) entry which is preliminary data.</text>
</comment>
<dbReference type="SUPFAM" id="SSF52096">
    <property type="entry name" value="ClpP/crotonase"/>
    <property type="match status" value="1"/>
</dbReference>
<keyword evidence="7" id="KW-1185">Reference proteome</keyword>
<keyword evidence="3" id="KW-0378">Hydrolase</keyword>
<dbReference type="PANTHER" id="PTHR33209:SF1">
    <property type="entry name" value="PEPTIDASE S49 DOMAIN-CONTAINING PROTEIN"/>
    <property type="match status" value="1"/>
</dbReference>
<feature type="domain" description="Peptidase S49" evidence="5">
    <location>
        <begin position="144"/>
        <end position="286"/>
    </location>
</feature>
<gene>
    <name evidence="6" type="ORF">DFR38_10420</name>
</gene>
<dbReference type="Pfam" id="PF01343">
    <property type="entry name" value="Peptidase_S49"/>
    <property type="match status" value="1"/>
</dbReference>
<organism evidence="6 7">
    <name type="scientific">Aquitalea magnusonii</name>
    <dbReference type="NCBI Taxonomy" id="332411"/>
    <lineage>
        <taxon>Bacteria</taxon>
        <taxon>Pseudomonadati</taxon>
        <taxon>Pseudomonadota</taxon>
        <taxon>Betaproteobacteria</taxon>
        <taxon>Neisseriales</taxon>
        <taxon>Chromobacteriaceae</taxon>
        <taxon>Aquitalea</taxon>
    </lineage>
</organism>
<dbReference type="GO" id="GO:0006508">
    <property type="term" value="P:proteolysis"/>
    <property type="evidence" value="ECO:0007669"/>
    <property type="project" value="UniProtKB-KW"/>
</dbReference>
<dbReference type="InterPro" id="IPR029045">
    <property type="entry name" value="ClpP/crotonase-like_dom_sf"/>
</dbReference>
<keyword evidence="2" id="KW-0645">Protease</keyword>
<dbReference type="OrthoDB" id="6999246at2"/>
<reference evidence="6 7" key="1">
    <citation type="submission" date="2018-05" db="EMBL/GenBank/DDBJ databases">
        <title>Genomic Encyclopedia of Type Strains, Phase IV (KMG-IV): sequencing the most valuable type-strain genomes for metagenomic binning, comparative biology and taxonomic classification.</title>
        <authorList>
            <person name="Goeker M."/>
        </authorList>
    </citation>
    <scope>NUCLEOTIDE SEQUENCE [LARGE SCALE GENOMIC DNA]</scope>
    <source>
        <strain evidence="6 7">DSM 25134</strain>
    </source>
</reference>
<evidence type="ECO:0000259" key="5">
    <source>
        <dbReference type="Pfam" id="PF01343"/>
    </source>
</evidence>
<dbReference type="CDD" id="cd07022">
    <property type="entry name" value="S49_Sppa_36K_type"/>
    <property type="match status" value="1"/>
</dbReference>
<evidence type="ECO:0000256" key="2">
    <source>
        <dbReference type="ARBA" id="ARBA00022670"/>
    </source>
</evidence>
<dbReference type="Gene3D" id="3.90.226.10">
    <property type="entry name" value="2-enoyl-CoA Hydratase, Chain A, domain 1"/>
    <property type="match status" value="1"/>
</dbReference>
<evidence type="ECO:0000256" key="3">
    <source>
        <dbReference type="ARBA" id="ARBA00022801"/>
    </source>
</evidence>
<dbReference type="Proteomes" id="UP000248395">
    <property type="component" value="Unassembled WGS sequence"/>
</dbReference>
<dbReference type="GO" id="GO:0008236">
    <property type="term" value="F:serine-type peptidase activity"/>
    <property type="evidence" value="ECO:0007669"/>
    <property type="project" value="UniProtKB-KW"/>
</dbReference>
<evidence type="ECO:0000256" key="4">
    <source>
        <dbReference type="ARBA" id="ARBA00022825"/>
    </source>
</evidence>
<dbReference type="EMBL" id="QJKC01000004">
    <property type="protein sequence ID" value="PXX49381.1"/>
    <property type="molecule type" value="Genomic_DNA"/>
</dbReference>
<dbReference type="AlphaFoldDB" id="A0A318JME9"/>
<evidence type="ECO:0000313" key="6">
    <source>
        <dbReference type="EMBL" id="PXX49381.1"/>
    </source>
</evidence>
<accession>A0A318JME9</accession>
<dbReference type="InterPro" id="IPR033855">
    <property type="entry name" value="Protein_C"/>
</dbReference>
<comment type="similarity">
    <text evidence="1">Belongs to the peptidase S49 family.</text>
</comment>
<dbReference type="InterPro" id="IPR002142">
    <property type="entry name" value="Peptidase_S49"/>
</dbReference>
<evidence type="ECO:0000313" key="7">
    <source>
        <dbReference type="Proteomes" id="UP000248395"/>
    </source>
</evidence>
<dbReference type="PANTHER" id="PTHR33209">
    <property type="entry name" value="PROTEASE 4"/>
    <property type="match status" value="1"/>
</dbReference>
<name>A0A318JME9_9NEIS</name>
<proteinExistence type="inferred from homology"/>
<protein>
    <submittedName>
        <fullName evidence="6">Signal peptide peptidase SppA</fullName>
    </submittedName>
</protein>
<evidence type="ECO:0000256" key="1">
    <source>
        <dbReference type="ARBA" id="ARBA00008683"/>
    </source>
</evidence>
<keyword evidence="4" id="KW-0720">Serine protease</keyword>
<dbReference type="RefSeq" id="WP_059284635.1">
    <property type="nucleotide sequence ID" value="NZ_LNQU01000005.1"/>
</dbReference>